<dbReference type="HOGENOM" id="CLU_099480_0_0_1"/>
<reference evidence="11" key="3">
    <citation type="submission" date="2025-09" db="UniProtKB">
        <authorList>
            <consortium name="Ensembl"/>
        </authorList>
    </citation>
    <scope>IDENTIFICATION</scope>
    <source>
        <strain evidence="11">Thoroughbred</strain>
    </source>
</reference>
<feature type="compositionally biased region" description="Basic and acidic residues" evidence="8">
    <location>
        <begin position="163"/>
        <end position="174"/>
    </location>
</feature>
<dbReference type="InParanoid" id="F6V6H8"/>
<dbReference type="GO" id="GO:0001664">
    <property type="term" value="F:G protein-coupled receptor binding"/>
    <property type="evidence" value="ECO:0000318"/>
    <property type="project" value="GO_Central"/>
</dbReference>
<dbReference type="Bgee" id="ENSECAG00000019483">
    <property type="expression patterns" value="Expressed in oviduct epithelium and 23 other cell types or tissues"/>
</dbReference>
<name>F6V6H8_HORSE</name>
<evidence type="ECO:0000256" key="7">
    <source>
        <dbReference type="ARBA" id="ARBA00023157"/>
    </source>
</evidence>
<keyword evidence="9" id="KW-0812">Transmembrane</keyword>
<keyword evidence="5" id="KW-0372">Hormone</keyword>
<protein>
    <recommendedName>
        <fullName evidence="10">Somatostatin/Cortistatin C-terminal domain-containing protein</fullName>
    </recommendedName>
</protein>
<organism evidence="11 12">
    <name type="scientific">Equus caballus</name>
    <name type="common">Horse</name>
    <dbReference type="NCBI Taxonomy" id="9796"/>
    <lineage>
        <taxon>Eukaryota</taxon>
        <taxon>Metazoa</taxon>
        <taxon>Chordata</taxon>
        <taxon>Craniata</taxon>
        <taxon>Vertebrata</taxon>
        <taxon>Euteleostomi</taxon>
        <taxon>Mammalia</taxon>
        <taxon>Eutheria</taxon>
        <taxon>Laurasiatheria</taxon>
        <taxon>Perissodactyla</taxon>
        <taxon>Equidae</taxon>
        <taxon>Equus</taxon>
    </lineage>
</organism>
<evidence type="ECO:0000256" key="9">
    <source>
        <dbReference type="SAM" id="Phobius"/>
    </source>
</evidence>
<reference evidence="11 12" key="1">
    <citation type="journal article" date="2009" name="Science">
        <title>Genome sequence, comparative analysis, and population genetics of the domestic horse.</title>
        <authorList>
            <consortium name="Broad Institute Genome Sequencing Platform"/>
            <consortium name="Broad Institute Whole Genome Assembly Team"/>
            <person name="Wade C.M."/>
            <person name="Giulotto E."/>
            <person name="Sigurdsson S."/>
            <person name="Zoli M."/>
            <person name="Gnerre S."/>
            <person name="Imsland F."/>
            <person name="Lear T.L."/>
            <person name="Adelson D.L."/>
            <person name="Bailey E."/>
            <person name="Bellone R.R."/>
            <person name="Bloecker H."/>
            <person name="Distl O."/>
            <person name="Edgar R.C."/>
            <person name="Garber M."/>
            <person name="Leeb T."/>
            <person name="Mauceli E."/>
            <person name="MacLeod J.N."/>
            <person name="Penedo M.C.T."/>
            <person name="Raison J.M."/>
            <person name="Sharpe T."/>
            <person name="Vogel J."/>
            <person name="Andersson L."/>
            <person name="Antczak D.F."/>
            <person name="Biagi T."/>
            <person name="Binns M.M."/>
            <person name="Chowdhary B.P."/>
            <person name="Coleman S.J."/>
            <person name="Della Valle G."/>
            <person name="Fryc S."/>
            <person name="Guerin G."/>
            <person name="Hasegawa T."/>
            <person name="Hill E.W."/>
            <person name="Jurka J."/>
            <person name="Kiialainen A."/>
            <person name="Lindgren G."/>
            <person name="Liu J."/>
            <person name="Magnani E."/>
            <person name="Mickelson J.R."/>
            <person name="Murray J."/>
            <person name="Nergadze S.G."/>
            <person name="Onofrio R."/>
            <person name="Pedroni S."/>
            <person name="Piras M.F."/>
            <person name="Raudsepp T."/>
            <person name="Rocchi M."/>
            <person name="Roeed K.H."/>
            <person name="Ryder O.A."/>
            <person name="Searle S."/>
            <person name="Skow L."/>
            <person name="Swinburne J.E."/>
            <person name="Syvaenen A.C."/>
            <person name="Tozaki T."/>
            <person name="Valberg S.J."/>
            <person name="Vaudin M."/>
            <person name="White J.R."/>
            <person name="Zody M.C."/>
            <person name="Lander E.S."/>
            <person name="Lindblad-Toh K."/>
        </authorList>
    </citation>
    <scope>NUCLEOTIDE SEQUENCE [LARGE SCALE GENOMIC DNA]</scope>
    <source>
        <strain evidence="11 12">Thoroughbred</strain>
    </source>
</reference>
<dbReference type="PANTHER" id="PTHR10558">
    <property type="entry name" value="SOMATOSTATIN"/>
    <property type="match status" value="1"/>
</dbReference>
<keyword evidence="4" id="KW-0165">Cleavage on pair of basic residues</keyword>
<dbReference type="PANTHER" id="PTHR10558:SF1">
    <property type="entry name" value="CORTISTATIN"/>
    <property type="match status" value="1"/>
</dbReference>
<keyword evidence="3" id="KW-0964">Secreted</keyword>
<evidence type="ECO:0000259" key="10">
    <source>
        <dbReference type="Pfam" id="PF03002"/>
    </source>
</evidence>
<dbReference type="InterPro" id="IPR018142">
    <property type="entry name" value="Somatostatin/Cortistatin_C"/>
</dbReference>
<evidence type="ECO:0000256" key="6">
    <source>
        <dbReference type="ARBA" id="ARBA00022729"/>
    </source>
</evidence>
<dbReference type="InterPro" id="IPR004250">
    <property type="entry name" value="Somatostatin"/>
</dbReference>
<keyword evidence="6" id="KW-0732">Signal</keyword>
<dbReference type="GO" id="GO:0005184">
    <property type="term" value="F:neuropeptide hormone activity"/>
    <property type="evidence" value="ECO:0000318"/>
    <property type="project" value="GO_Central"/>
</dbReference>
<feature type="region of interest" description="Disordered" evidence="8">
    <location>
        <begin position="163"/>
        <end position="183"/>
    </location>
</feature>
<dbReference type="STRING" id="9796.ENSECAP00000016930"/>
<dbReference type="Proteomes" id="UP000002281">
    <property type="component" value="Chromosome 2"/>
</dbReference>
<evidence type="ECO:0000256" key="3">
    <source>
        <dbReference type="ARBA" id="ARBA00022525"/>
    </source>
</evidence>
<evidence type="ECO:0000256" key="1">
    <source>
        <dbReference type="ARBA" id="ARBA00004613"/>
    </source>
</evidence>
<keyword evidence="9" id="KW-0472">Membrane</keyword>
<dbReference type="GO" id="GO:0007193">
    <property type="term" value="P:adenylate cyclase-inhibiting G protein-coupled receptor signaling pathway"/>
    <property type="evidence" value="ECO:0000318"/>
    <property type="project" value="GO_Central"/>
</dbReference>
<dbReference type="Pfam" id="PF03002">
    <property type="entry name" value="Somatostatin"/>
    <property type="match status" value="1"/>
</dbReference>
<feature type="transmembrane region" description="Helical" evidence="9">
    <location>
        <begin position="56"/>
        <end position="75"/>
    </location>
</feature>
<keyword evidence="9" id="KW-1133">Transmembrane helix</keyword>
<evidence type="ECO:0000256" key="8">
    <source>
        <dbReference type="SAM" id="MobiDB-lite"/>
    </source>
</evidence>
<dbReference type="GO" id="GO:0030334">
    <property type="term" value="P:regulation of cell migration"/>
    <property type="evidence" value="ECO:0000318"/>
    <property type="project" value="GO_Central"/>
</dbReference>
<dbReference type="PaxDb" id="9796-ENSECAP00000016930"/>
<comment type="similarity">
    <text evidence="2">Belongs to the somatostatin family.</text>
</comment>
<evidence type="ECO:0000313" key="12">
    <source>
        <dbReference type="Proteomes" id="UP000002281"/>
    </source>
</evidence>
<feature type="domain" description="Somatostatin/Cortistatin C-terminal" evidence="10">
    <location>
        <begin position="183"/>
        <end position="197"/>
    </location>
</feature>
<dbReference type="GeneTree" id="ENSGT00730000111752"/>
<keyword evidence="7" id="KW-1015">Disulfide bond</keyword>
<comment type="subcellular location">
    <subcellularLocation>
        <location evidence="1">Secreted</location>
    </subcellularLocation>
</comment>
<evidence type="ECO:0000313" key="11">
    <source>
        <dbReference type="Ensembl" id="ENSECAP00000016930.4"/>
    </source>
</evidence>
<evidence type="ECO:0000256" key="2">
    <source>
        <dbReference type="ARBA" id="ARBA00008327"/>
    </source>
</evidence>
<proteinExistence type="inferred from homology"/>
<reference evidence="11" key="2">
    <citation type="submission" date="2025-08" db="UniProtKB">
        <authorList>
            <consortium name="Ensembl"/>
        </authorList>
    </citation>
    <scope>IDENTIFICATION</scope>
    <source>
        <strain evidence="11">Thoroughbred</strain>
    </source>
</reference>
<evidence type="ECO:0000256" key="5">
    <source>
        <dbReference type="ARBA" id="ARBA00022702"/>
    </source>
</evidence>
<keyword evidence="12" id="KW-1185">Reference proteome</keyword>
<sequence>MGHQAMSILPRVLKQQACDEMKFKIEISLVKGYETELWKTVNVSVHFWKEPSPLRLLYFHLEPCLGCWSSLVGLLRKMRSRRAGEKCQLAHRMPPPLCLLLLLLLLLAGAAAALPLEGSLAGHDGGHMQEVAEIKKNSLLTFLAWWYDEWTSQGSGAPFMGEAREVSRRQEDPPLQRSTPRGKMPCKNFFWKTFSSCK</sequence>
<dbReference type="AlphaFoldDB" id="F6V6H8"/>
<feature type="transmembrane region" description="Helical" evidence="9">
    <location>
        <begin position="96"/>
        <end position="116"/>
    </location>
</feature>
<accession>F6V6H8</accession>
<evidence type="ECO:0000256" key="4">
    <source>
        <dbReference type="ARBA" id="ARBA00022685"/>
    </source>
</evidence>
<dbReference type="Ensembl" id="ENSECAT00000020613.4">
    <property type="protein sequence ID" value="ENSECAP00000016930.4"/>
    <property type="gene ID" value="ENSECAG00000019483.4"/>
</dbReference>
<dbReference type="GO" id="GO:0005615">
    <property type="term" value="C:extracellular space"/>
    <property type="evidence" value="ECO:0000318"/>
    <property type="project" value="GO_Central"/>
</dbReference>